<dbReference type="AlphaFoldDB" id="A0A0E9PKC3"/>
<protein>
    <submittedName>
        <fullName evidence="1">Uncharacterized protein</fullName>
    </submittedName>
</protein>
<proteinExistence type="predicted"/>
<sequence>MKVIEGREEKKSQSPRVQALLPSSLTELPQPQYCFFCETSHYKPAGAISHCP</sequence>
<accession>A0A0E9PKC3</accession>
<evidence type="ECO:0000313" key="1">
    <source>
        <dbReference type="EMBL" id="JAH04540.1"/>
    </source>
</evidence>
<reference evidence="1" key="2">
    <citation type="journal article" date="2015" name="Fish Shellfish Immunol.">
        <title>Early steps in the European eel (Anguilla anguilla)-Vibrio vulnificus interaction in the gills: Role of the RtxA13 toxin.</title>
        <authorList>
            <person name="Callol A."/>
            <person name="Pajuelo D."/>
            <person name="Ebbesson L."/>
            <person name="Teles M."/>
            <person name="MacKenzie S."/>
            <person name="Amaro C."/>
        </authorList>
    </citation>
    <scope>NUCLEOTIDE SEQUENCE</scope>
</reference>
<dbReference type="EMBL" id="GBXM01104037">
    <property type="protein sequence ID" value="JAH04540.1"/>
    <property type="molecule type" value="Transcribed_RNA"/>
</dbReference>
<organism evidence="1">
    <name type="scientific">Anguilla anguilla</name>
    <name type="common">European freshwater eel</name>
    <name type="synonym">Muraena anguilla</name>
    <dbReference type="NCBI Taxonomy" id="7936"/>
    <lineage>
        <taxon>Eukaryota</taxon>
        <taxon>Metazoa</taxon>
        <taxon>Chordata</taxon>
        <taxon>Craniata</taxon>
        <taxon>Vertebrata</taxon>
        <taxon>Euteleostomi</taxon>
        <taxon>Actinopterygii</taxon>
        <taxon>Neopterygii</taxon>
        <taxon>Teleostei</taxon>
        <taxon>Anguilliformes</taxon>
        <taxon>Anguillidae</taxon>
        <taxon>Anguilla</taxon>
    </lineage>
</organism>
<name>A0A0E9PKC3_ANGAN</name>
<reference evidence="1" key="1">
    <citation type="submission" date="2014-11" db="EMBL/GenBank/DDBJ databases">
        <authorList>
            <person name="Amaro Gonzalez C."/>
        </authorList>
    </citation>
    <scope>NUCLEOTIDE SEQUENCE</scope>
</reference>